<comment type="caution">
    <text evidence="4">The sequence shown here is derived from an EMBL/GenBank/DDBJ whole genome shotgun (WGS) entry which is preliminary data.</text>
</comment>
<evidence type="ECO:0000256" key="1">
    <source>
        <dbReference type="SAM" id="MobiDB-lite"/>
    </source>
</evidence>
<dbReference type="Pfam" id="PF23949">
    <property type="entry name" value="TSTD2_N"/>
    <property type="match status" value="1"/>
</dbReference>
<organism evidence="4 5">
    <name type="scientific">Rhizophlyctis rosea</name>
    <dbReference type="NCBI Taxonomy" id="64517"/>
    <lineage>
        <taxon>Eukaryota</taxon>
        <taxon>Fungi</taxon>
        <taxon>Fungi incertae sedis</taxon>
        <taxon>Chytridiomycota</taxon>
        <taxon>Chytridiomycota incertae sedis</taxon>
        <taxon>Chytridiomycetes</taxon>
        <taxon>Rhizophlyctidales</taxon>
        <taxon>Rhizophlyctidaceae</taxon>
        <taxon>Rhizophlyctis</taxon>
    </lineage>
</organism>
<dbReference type="InterPro" id="IPR057944">
    <property type="entry name" value="TSTD2_N"/>
</dbReference>
<evidence type="ECO:0000313" key="5">
    <source>
        <dbReference type="Proteomes" id="UP001212841"/>
    </source>
</evidence>
<evidence type="ECO:0000313" key="4">
    <source>
        <dbReference type="EMBL" id="KAJ3041097.1"/>
    </source>
</evidence>
<name>A0AAD5S3L9_9FUNG</name>
<dbReference type="AlphaFoldDB" id="A0AAD5S3L9"/>
<evidence type="ECO:0000259" key="2">
    <source>
        <dbReference type="Pfam" id="PF17773"/>
    </source>
</evidence>
<accession>A0AAD5S3L9</accession>
<dbReference type="PANTHER" id="PTHR43268:SF6">
    <property type="entry name" value="THIOSULFATE SULFURTRANSFERASE_RHODANESE-LIKE DOMAIN-CONTAINING PROTEIN 2"/>
    <property type="match status" value="1"/>
</dbReference>
<proteinExistence type="predicted"/>
<gene>
    <name evidence="4" type="primary">TSTD2</name>
    <name evidence="4" type="ORF">HK097_002397</name>
</gene>
<sequence length="206" mass="23103">MLFPMPTKEDKVLRRRAITDLLKRLKTGCDRWLCCNEDFFSLETAHRHITSTHSSEITSLIHSFNNPPTPPQTDSSLSSRRALPGSSDSIKLNCSCQPGTGQVLLFYRYKNIDDPRSVAVWQQELAKRLGLSGKIRVAGEGVNVTVAGEVKAVEEYMDEFGEHEVLSGLGLEKGGEDEGWKKRRKDFFKPSPGCVHGEKRRALSQK</sequence>
<dbReference type="Gene3D" id="3.30.70.100">
    <property type="match status" value="1"/>
</dbReference>
<dbReference type="PANTHER" id="PTHR43268">
    <property type="entry name" value="THIOSULFATE SULFURTRANSFERASE/RHODANESE-LIKE DOMAIN-CONTAINING PROTEIN 2"/>
    <property type="match status" value="1"/>
</dbReference>
<feature type="domain" description="tRNA uridine(34) hydroxylase N-terminal" evidence="2">
    <location>
        <begin position="102"/>
        <end position="174"/>
    </location>
</feature>
<dbReference type="InterPro" id="IPR020936">
    <property type="entry name" value="TrhO"/>
</dbReference>
<feature type="region of interest" description="Disordered" evidence="1">
    <location>
        <begin position="65"/>
        <end position="84"/>
    </location>
</feature>
<protein>
    <submittedName>
        <fullName evidence="4">Thiosulfate sulfurtransferase (Rhodanese)-like domain-containing protein 2</fullName>
    </submittedName>
</protein>
<feature type="domain" description="TSTD2 N-terminal" evidence="3">
    <location>
        <begin position="29"/>
        <end position="62"/>
    </location>
</feature>
<dbReference type="Proteomes" id="UP001212841">
    <property type="component" value="Unassembled WGS sequence"/>
</dbReference>
<dbReference type="EMBL" id="JADGJD010001510">
    <property type="protein sequence ID" value="KAJ3041097.1"/>
    <property type="molecule type" value="Genomic_DNA"/>
</dbReference>
<keyword evidence="5" id="KW-1185">Reference proteome</keyword>
<reference evidence="4" key="1">
    <citation type="submission" date="2020-05" db="EMBL/GenBank/DDBJ databases">
        <title>Phylogenomic resolution of chytrid fungi.</title>
        <authorList>
            <person name="Stajich J.E."/>
            <person name="Amses K."/>
            <person name="Simmons R."/>
            <person name="Seto K."/>
            <person name="Myers J."/>
            <person name="Bonds A."/>
            <person name="Quandt C.A."/>
            <person name="Barry K."/>
            <person name="Liu P."/>
            <person name="Grigoriev I."/>
            <person name="Longcore J.E."/>
            <person name="James T.Y."/>
        </authorList>
    </citation>
    <scope>NUCLEOTIDE SEQUENCE</scope>
    <source>
        <strain evidence="4">JEL0318</strain>
    </source>
</reference>
<evidence type="ECO:0000259" key="3">
    <source>
        <dbReference type="Pfam" id="PF23949"/>
    </source>
</evidence>
<dbReference type="InterPro" id="IPR040503">
    <property type="entry name" value="TRHO_N"/>
</dbReference>
<dbReference type="Pfam" id="PF17773">
    <property type="entry name" value="UPF0176_N"/>
    <property type="match status" value="1"/>
</dbReference>